<dbReference type="InterPro" id="IPR005691">
    <property type="entry name" value="Tic20"/>
</dbReference>
<keyword evidence="7" id="KW-0934">Plastid</keyword>
<evidence type="ECO:0000256" key="3">
    <source>
        <dbReference type="ARBA" id="ARBA00022692"/>
    </source>
</evidence>
<organism evidence="9 10">
    <name type="scientific">Coffea arabica</name>
    <name type="common">Arabian coffee</name>
    <dbReference type="NCBI Taxonomy" id="13443"/>
    <lineage>
        <taxon>Eukaryota</taxon>
        <taxon>Viridiplantae</taxon>
        <taxon>Streptophyta</taxon>
        <taxon>Embryophyta</taxon>
        <taxon>Tracheophyta</taxon>
        <taxon>Spermatophyta</taxon>
        <taxon>Magnoliopsida</taxon>
        <taxon>eudicotyledons</taxon>
        <taxon>Gunneridae</taxon>
        <taxon>Pentapetalae</taxon>
        <taxon>asterids</taxon>
        <taxon>lamiids</taxon>
        <taxon>Gentianales</taxon>
        <taxon>Rubiaceae</taxon>
        <taxon>Ixoroideae</taxon>
        <taxon>Gardenieae complex</taxon>
        <taxon>Bertiereae - Coffeeae clade</taxon>
        <taxon>Coffeeae</taxon>
        <taxon>Coffea</taxon>
    </lineage>
</organism>
<evidence type="ECO:0000256" key="5">
    <source>
        <dbReference type="ARBA" id="ARBA00022989"/>
    </source>
</evidence>
<evidence type="ECO:0000256" key="2">
    <source>
        <dbReference type="ARBA" id="ARBA00009596"/>
    </source>
</evidence>
<dbReference type="PANTHER" id="PTHR33510:SF5">
    <property type="entry name" value="PROTEIN TIC 20-II, CHLOROPLASTIC"/>
    <property type="match status" value="1"/>
</dbReference>
<dbReference type="Proteomes" id="UP001652660">
    <property type="component" value="Chromosome 9c"/>
</dbReference>
<dbReference type="OrthoDB" id="414558at2759"/>
<reference evidence="10" key="2">
    <citation type="submission" date="2025-08" db="UniProtKB">
        <authorList>
            <consortium name="RefSeq"/>
        </authorList>
    </citation>
    <scope>IDENTIFICATION</scope>
    <source>
        <tissue evidence="10">Leaves</tissue>
    </source>
</reference>
<keyword evidence="3 7" id="KW-0812">Transmembrane</keyword>
<sequence length="224" mass="24640">MQFSSNPKPAKNPTICLLLPDQEMAGLPILRLSVLPHPLKPRHPKLHPLLPHRPPPLKTPSPPISSSYSPTPATDRLISAASFFFPLFNGLQYGRFLFSQYPILAAPFKPIIPLLSLYHSVPYASFVSFFALYIGIVRNPSLSRYIRFNALQALVLDVLLVVPMLIQRILSPGQTGLGLKLTIWGYNALFVFLVACFAYGLGCSVLGKTPHLPFVAAAAGRQID</sequence>
<evidence type="ECO:0000313" key="9">
    <source>
        <dbReference type="Proteomes" id="UP001652660"/>
    </source>
</evidence>
<name>A0A6P6UB48_COFAR</name>
<feature type="transmembrane region" description="Helical" evidence="7">
    <location>
        <begin position="77"/>
        <end position="97"/>
    </location>
</feature>
<protein>
    <recommendedName>
        <fullName evidence="7">Protein TIC 20</fullName>
    </recommendedName>
</protein>
<dbReference type="RefSeq" id="XP_027087182.2">
    <property type="nucleotide sequence ID" value="XM_027231381.2"/>
</dbReference>
<keyword evidence="9" id="KW-1185">Reference proteome</keyword>
<feature type="compositionally biased region" description="Pro residues" evidence="8">
    <location>
        <begin position="51"/>
        <end position="63"/>
    </location>
</feature>
<keyword evidence="5 7" id="KW-1133">Transmembrane helix</keyword>
<feature type="transmembrane region" description="Helical" evidence="7">
    <location>
        <begin position="117"/>
        <end position="136"/>
    </location>
</feature>
<dbReference type="GO" id="GO:0009706">
    <property type="term" value="C:chloroplast inner membrane"/>
    <property type="evidence" value="ECO:0007669"/>
    <property type="project" value="UniProtKB-SubCell"/>
</dbReference>
<accession>A0A6P6UB48</accession>
<dbReference type="Pfam" id="PF16166">
    <property type="entry name" value="TIC20"/>
    <property type="match status" value="1"/>
</dbReference>
<feature type="transmembrane region" description="Helical" evidence="7">
    <location>
        <begin position="148"/>
        <end position="166"/>
    </location>
</feature>
<dbReference type="PANTHER" id="PTHR33510">
    <property type="entry name" value="PROTEIN TIC 20-II, CHLOROPLASTIC"/>
    <property type="match status" value="1"/>
</dbReference>
<evidence type="ECO:0000256" key="8">
    <source>
        <dbReference type="SAM" id="MobiDB-lite"/>
    </source>
</evidence>
<keyword evidence="7" id="KW-0150">Chloroplast</keyword>
<evidence type="ECO:0000256" key="1">
    <source>
        <dbReference type="ARBA" id="ARBA00004478"/>
    </source>
</evidence>
<feature type="region of interest" description="Disordered" evidence="8">
    <location>
        <begin position="45"/>
        <end position="70"/>
    </location>
</feature>
<reference evidence="9" key="1">
    <citation type="journal article" date="2025" name="Foods">
        <title>Unveiling the Microbial Signatures of Arabica Coffee Cherries: Insights into Ripeness Specific Diversity, Functional Traits, and Implications for Quality and Safety.</title>
        <authorList>
            <consortium name="RefSeq"/>
            <person name="Tenea G.N."/>
            <person name="Cifuentes V."/>
            <person name="Reyes P."/>
            <person name="Cevallos-Vallejos M."/>
        </authorList>
    </citation>
    <scope>NUCLEOTIDE SEQUENCE [LARGE SCALE GENOMIC DNA]</scope>
</reference>
<feature type="transmembrane region" description="Helical" evidence="7">
    <location>
        <begin position="186"/>
        <end position="206"/>
    </location>
</feature>
<comment type="subcellular location">
    <subcellularLocation>
        <location evidence="1">Plastid</location>
        <location evidence="1">Chloroplast inner membrane</location>
        <topology evidence="1">Multi-pass membrane protein</topology>
    </subcellularLocation>
    <subcellularLocation>
        <location evidence="7">Plastid</location>
        <location evidence="7">Chloroplast membrane</location>
        <topology evidence="7">Multi-pass membrane protein</topology>
    </subcellularLocation>
</comment>
<proteinExistence type="inferred from homology"/>
<keyword evidence="6 7" id="KW-0472">Membrane</keyword>
<comment type="function">
    <text evidence="7">Involved in protein precursor import into chloroplasts.</text>
</comment>
<comment type="similarity">
    <text evidence="2 7">Belongs to the Tic20 family.</text>
</comment>
<evidence type="ECO:0000256" key="7">
    <source>
        <dbReference type="RuleBase" id="RU367003"/>
    </source>
</evidence>
<evidence type="ECO:0000256" key="4">
    <source>
        <dbReference type="ARBA" id="ARBA00022780"/>
    </source>
</evidence>
<evidence type="ECO:0000256" key="6">
    <source>
        <dbReference type="ARBA" id="ARBA00023136"/>
    </source>
</evidence>
<evidence type="ECO:0000313" key="10">
    <source>
        <dbReference type="RefSeq" id="XP_027087182.2"/>
    </source>
</evidence>
<dbReference type="AlphaFoldDB" id="A0A6P6UB48"/>
<dbReference type="GeneID" id="113708784"/>
<keyword evidence="4" id="KW-1001">Plastid inner membrane</keyword>
<gene>
    <name evidence="10" type="primary">LOC113708784</name>
</gene>